<protein>
    <submittedName>
        <fullName evidence="8">NlpC/P60 family protein</fullName>
    </submittedName>
</protein>
<dbReference type="STRING" id="227316.GA0070604_0508"/>
<keyword evidence="3" id="KW-0378">Hydrolase</keyword>
<evidence type="ECO:0000256" key="1">
    <source>
        <dbReference type="ARBA" id="ARBA00007074"/>
    </source>
</evidence>
<feature type="region of interest" description="Disordered" evidence="5">
    <location>
        <begin position="1"/>
        <end position="30"/>
    </location>
</feature>
<evidence type="ECO:0000259" key="7">
    <source>
        <dbReference type="PROSITE" id="PS51935"/>
    </source>
</evidence>
<evidence type="ECO:0000256" key="5">
    <source>
        <dbReference type="SAM" id="MobiDB-lite"/>
    </source>
</evidence>
<feature type="region of interest" description="Disordered" evidence="5">
    <location>
        <begin position="188"/>
        <end position="233"/>
    </location>
</feature>
<dbReference type="GO" id="GO:0008234">
    <property type="term" value="F:cysteine-type peptidase activity"/>
    <property type="evidence" value="ECO:0007669"/>
    <property type="project" value="UniProtKB-KW"/>
</dbReference>
<feature type="transmembrane region" description="Helical" evidence="6">
    <location>
        <begin position="35"/>
        <end position="56"/>
    </location>
</feature>
<evidence type="ECO:0000256" key="6">
    <source>
        <dbReference type="SAM" id="Phobius"/>
    </source>
</evidence>
<feature type="domain" description="NlpC/P60" evidence="7">
    <location>
        <begin position="66"/>
        <end position="193"/>
    </location>
</feature>
<reference evidence="9" key="1">
    <citation type="submission" date="2016-06" db="EMBL/GenBank/DDBJ databases">
        <authorList>
            <person name="Varghese N."/>
            <person name="Submissions Spin"/>
        </authorList>
    </citation>
    <scope>NUCLEOTIDE SEQUENCE [LARGE SCALE GENOMIC DNA]</scope>
    <source>
        <strain evidence="9">DSM 44814</strain>
    </source>
</reference>
<dbReference type="EMBL" id="FMHY01000002">
    <property type="protein sequence ID" value="SCL44635.1"/>
    <property type="molecule type" value="Genomic_DNA"/>
</dbReference>
<dbReference type="OrthoDB" id="5177647at2"/>
<dbReference type="PROSITE" id="PS51318">
    <property type="entry name" value="TAT"/>
    <property type="match status" value="1"/>
</dbReference>
<evidence type="ECO:0000256" key="4">
    <source>
        <dbReference type="ARBA" id="ARBA00022807"/>
    </source>
</evidence>
<dbReference type="InterPro" id="IPR051202">
    <property type="entry name" value="Peptidase_C40"/>
</dbReference>
<accession>A0A1C6TS49</accession>
<gene>
    <name evidence="8" type="ORF">GA0070604_0508</name>
</gene>
<keyword evidence="6" id="KW-0812">Transmembrane</keyword>
<keyword evidence="6" id="KW-0472">Membrane</keyword>
<proteinExistence type="inferred from homology"/>
<keyword evidence="6" id="KW-1133">Transmembrane helix</keyword>
<dbReference type="PANTHER" id="PTHR47053:SF1">
    <property type="entry name" value="MUREIN DD-ENDOPEPTIDASE MEPH-RELATED"/>
    <property type="match status" value="1"/>
</dbReference>
<dbReference type="PROSITE" id="PS51935">
    <property type="entry name" value="NLPC_P60"/>
    <property type="match status" value="1"/>
</dbReference>
<evidence type="ECO:0000313" key="8">
    <source>
        <dbReference type="EMBL" id="SCL44635.1"/>
    </source>
</evidence>
<keyword evidence="9" id="KW-1185">Reference proteome</keyword>
<sequence>MPQSPNNISPEHRSPMPSSSSESTRGTRGPGRRGVFKLLLALAFIGATLAGLGGLASAKASSGCSGSVAEKAVCKARAQIGDPYVLGGKGSSSFDCSGLTYYAYDKAGLNWGYRTAAGQYSYGVSKGRTVSTRNLRPGDLIFFNWDGGEIDHVGIYVGNGKMVHASSGRGKVVETKLNSYYRSHMLKSAVRPSSGSPKSNDGAEKKKPSAKPKGSTRPRTEPEQAPVVVVPFN</sequence>
<dbReference type="InterPro" id="IPR038765">
    <property type="entry name" value="Papain-like_cys_pep_sf"/>
</dbReference>
<name>A0A1C6TS49_9ACTN</name>
<dbReference type="SUPFAM" id="SSF54001">
    <property type="entry name" value="Cysteine proteinases"/>
    <property type="match status" value="1"/>
</dbReference>
<dbReference type="Pfam" id="PF00877">
    <property type="entry name" value="NLPC_P60"/>
    <property type="match status" value="1"/>
</dbReference>
<organism evidence="8 9">
    <name type="scientific">Micromonospora eburnea</name>
    <dbReference type="NCBI Taxonomy" id="227316"/>
    <lineage>
        <taxon>Bacteria</taxon>
        <taxon>Bacillati</taxon>
        <taxon>Actinomycetota</taxon>
        <taxon>Actinomycetes</taxon>
        <taxon>Micromonosporales</taxon>
        <taxon>Micromonosporaceae</taxon>
        <taxon>Micromonospora</taxon>
    </lineage>
</organism>
<dbReference type="Proteomes" id="UP000199696">
    <property type="component" value="Unassembled WGS sequence"/>
</dbReference>
<dbReference type="GO" id="GO:0006508">
    <property type="term" value="P:proteolysis"/>
    <property type="evidence" value="ECO:0007669"/>
    <property type="project" value="UniProtKB-KW"/>
</dbReference>
<evidence type="ECO:0000313" key="9">
    <source>
        <dbReference type="Proteomes" id="UP000199696"/>
    </source>
</evidence>
<dbReference type="AlphaFoldDB" id="A0A1C6TS49"/>
<dbReference type="Gene3D" id="3.90.1720.10">
    <property type="entry name" value="endopeptidase domain like (from Nostoc punctiforme)"/>
    <property type="match status" value="1"/>
</dbReference>
<evidence type="ECO:0000256" key="2">
    <source>
        <dbReference type="ARBA" id="ARBA00022670"/>
    </source>
</evidence>
<keyword evidence="4" id="KW-0788">Thiol protease</keyword>
<dbReference type="PANTHER" id="PTHR47053">
    <property type="entry name" value="MUREIN DD-ENDOPEPTIDASE MEPH-RELATED"/>
    <property type="match status" value="1"/>
</dbReference>
<feature type="compositionally biased region" description="Low complexity" evidence="5">
    <location>
        <begin position="15"/>
        <end position="27"/>
    </location>
</feature>
<dbReference type="InterPro" id="IPR006311">
    <property type="entry name" value="TAT_signal"/>
</dbReference>
<evidence type="ECO:0000256" key="3">
    <source>
        <dbReference type="ARBA" id="ARBA00022801"/>
    </source>
</evidence>
<keyword evidence="2" id="KW-0645">Protease</keyword>
<dbReference type="RefSeq" id="WP_091113507.1">
    <property type="nucleotide sequence ID" value="NZ_FMHY01000002.1"/>
</dbReference>
<dbReference type="InterPro" id="IPR000064">
    <property type="entry name" value="NLP_P60_dom"/>
</dbReference>
<comment type="similarity">
    <text evidence="1">Belongs to the peptidase C40 family.</text>
</comment>